<protein>
    <recommendedName>
        <fullName evidence="1">Beta-ketoacyl synthase-like N-terminal domain-containing protein</fullName>
    </recommendedName>
</protein>
<sequence length="405" mass="45112">MIKNSSRVVIVDYRCDMPAMDDSQAEQLLQNKDRLWENRIKQLSDRFSQDFHGANSFEGIFYPSIEERFDLEGIDEEKTKYLLSSERITLSLFQSLINQNVMTTKHDVLVSNGSAQTDLISKSAYLGMQGVDFMKAVELLDPLAYLKMLRLSRPPAIQMVSEASTSGIGALYSGYNAVKKGKFNTALVGGASASTMPFPHELSKFGFGSDRFIQPFEQGASGHYFSEGGVAFLLKERQLALANGDHILAEIKDITVGTMGSPVINRNAVKKLVLQSLADAGVLPTDDIFMDLYGRGNEIDDTAEFSCLKNVQKVFPGLKGGYLKQHAQYMIGYYGLVGLCRLLESKKNKTELQGGYVNQPNSYIGKIESDQWTTQVNDYHWITMPMYSMHGNVYNLVINMNGNEG</sequence>
<dbReference type="EMBL" id="MRTJ01000012">
    <property type="protein sequence ID" value="OMF10816.1"/>
    <property type="molecule type" value="Genomic_DNA"/>
</dbReference>
<dbReference type="Pfam" id="PF00109">
    <property type="entry name" value="ketoacyl-synt"/>
    <property type="match status" value="1"/>
</dbReference>
<dbReference type="OrthoDB" id="2516030at2"/>
<dbReference type="AlphaFoldDB" id="A0A1R1BLQ3"/>
<dbReference type="Proteomes" id="UP000187134">
    <property type="component" value="Unassembled WGS sequence"/>
</dbReference>
<comment type="caution">
    <text evidence="2">The sequence shown here is derived from an EMBL/GenBank/DDBJ whole genome shotgun (WGS) entry which is preliminary data.</text>
</comment>
<dbReference type="RefSeq" id="WP_076333351.1">
    <property type="nucleotide sequence ID" value="NZ_MRTJ01000012.1"/>
</dbReference>
<reference evidence="2 3" key="1">
    <citation type="submission" date="2016-11" db="EMBL/GenBank/DDBJ databases">
        <title>Paenibacillus species isolates.</title>
        <authorList>
            <person name="Beno S.M."/>
        </authorList>
    </citation>
    <scope>NUCLEOTIDE SEQUENCE [LARGE SCALE GENOMIC DNA]</scope>
    <source>
        <strain evidence="2 3">FSL H8-0246</strain>
    </source>
</reference>
<accession>A0A1R1BLQ3</accession>
<dbReference type="InterPro" id="IPR014030">
    <property type="entry name" value="Ketoacyl_synth_N"/>
</dbReference>
<gene>
    <name evidence="2" type="ORF">BK131_22700</name>
</gene>
<feature type="domain" description="Beta-ketoacyl synthase-like N-terminal" evidence="1">
    <location>
        <begin position="156"/>
        <end position="238"/>
    </location>
</feature>
<organism evidence="2 3">
    <name type="scientific">Paenibacillus amylolyticus</name>
    <dbReference type="NCBI Taxonomy" id="1451"/>
    <lineage>
        <taxon>Bacteria</taxon>
        <taxon>Bacillati</taxon>
        <taxon>Bacillota</taxon>
        <taxon>Bacilli</taxon>
        <taxon>Bacillales</taxon>
        <taxon>Paenibacillaceae</taxon>
        <taxon>Paenibacillus</taxon>
    </lineage>
</organism>
<dbReference type="Gene3D" id="3.40.47.10">
    <property type="match status" value="1"/>
</dbReference>
<dbReference type="SUPFAM" id="SSF53901">
    <property type="entry name" value="Thiolase-like"/>
    <property type="match status" value="2"/>
</dbReference>
<dbReference type="InterPro" id="IPR016039">
    <property type="entry name" value="Thiolase-like"/>
</dbReference>
<evidence type="ECO:0000313" key="3">
    <source>
        <dbReference type="Proteomes" id="UP000187134"/>
    </source>
</evidence>
<proteinExistence type="predicted"/>
<dbReference type="GO" id="GO:0016746">
    <property type="term" value="F:acyltransferase activity"/>
    <property type="evidence" value="ECO:0007669"/>
    <property type="project" value="InterPro"/>
</dbReference>
<evidence type="ECO:0000259" key="1">
    <source>
        <dbReference type="Pfam" id="PF00109"/>
    </source>
</evidence>
<evidence type="ECO:0000313" key="2">
    <source>
        <dbReference type="EMBL" id="OMF10816.1"/>
    </source>
</evidence>
<name>A0A1R1BLQ3_PAEAM</name>